<protein>
    <submittedName>
        <fullName evidence="3">Uncharacterized protein</fullName>
    </submittedName>
</protein>
<keyword evidence="2" id="KW-1185">Reference proteome</keyword>
<dbReference type="WBParaSite" id="Gr19_v10_g16122.t1">
    <property type="protein sequence ID" value="Gr19_v10_g16122.t1"/>
    <property type="gene ID" value="Gr19_v10_g16122"/>
</dbReference>
<sequence>MVKKLILQNKTEQETFGSANLILPHSKQHQQQQQQTMYSSAAAAADDHQHAHHRFQHGDSVAGAVSAAASFYQPSQPTTAKRAPRRSTPAAAASSMASEKQPPQGTAAAPKGTKKSHKASTNPPAHFCPHCDRGLSSDYSLKRHCQSCPKLLGKESAGGGGKKKGKSKKAADEQHQIICDPDSTMNESPPADGSKPGTGTIRHWSWTEEITEKPDTDFGTEYSVIMVIN</sequence>
<feature type="compositionally biased region" description="Low complexity" evidence="1">
    <location>
        <begin position="77"/>
        <end position="95"/>
    </location>
</feature>
<organism evidence="2 3">
    <name type="scientific">Globodera rostochiensis</name>
    <name type="common">Golden nematode worm</name>
    <name type="synonym">Heterodera rostochiensis</name>
    <dbReference type="NCBI Taxonomy" id="31243"/>
    <lineage>
        <taxon>Eukaryota</taxon>
        <taxon>Metazoa</taxon>
        <taxon>Ecdysozoa</taxon>
        <taxon>Nematoda</taxon>
        <taxon>Chromadorea</taxon>
        <taxon>Rhabditida</taxon>
        <taxon>Tylenchina</taxon>
        <taxon>Tylenchomorpha</taxon>
        <taxon>Tylenchoidea</taxon>
        <taxon>Heteroderidae</taxon>
        <taxon>Heteroderinae</taxon>
        <taxon>Globodera</taxon>
    </lineage>
</organism>
<name>A0A914HCM4_GLORO</name>
<dbReference type="AlphaFoldDB" id="A0A914HCM4"/>
<feature type="compositionally biased region" description="Low complexity" evidence="1">
    <location>
        <begin position="29"/>
        <end position="44"/>
    </location>
</feature>
<reference evidence="3" key="1">
    <citation type="submission" date="2022-11" db="UniProtKB">
        <authorList>
            <consortium name="WormBaseParasite"/>
        </authorList>
    </citation>
    <scope>IDENTIFICATION</scope>
</reference>
<dbReference type="Proteomes" id="UP000887572">
    <property type="component" value="Unplaced"/>
</dbReference>
<evidence type="ECO:0000256" key="1">
    <source>
        <dbReference type="SAM" id="MobiDB-lite"/>
    </source>
</evidence>
<proteinExistence type="predicted"/>
<evidence type="ECO:0000313" key="3">
    <source>
        <dbReference type="WBParaSite" id="Gr19_v10_g16122.t1"/>
    </source>
</evidence>
<accession>A0A914HCM4</accession>
<feature type="region of interest" description="Disordered" evidence="1">
    <location>
        <begin position="25"/>
        <end position="57"/>
    </location>
</feature>
<evidence type="ECO:0000313" key="2">
    <source>
        <dbReference type="Proteomes" id="UP000887572"/>
    </source>
</evidence>
<feature type="region of interest" description="Disordered" evidence="1">
    <location>
        <begin position="152"/>
        <end position="201"/>
    </location>
</feature>
<feature type="region of interest" description="Disordered" evidence="1">
    <location>
        <begin position="73"/>
        <end position="126"/>
    </location>
</feature>